<feature type="region of interest" description="Disordered" evidence="1">
    <location>
        <begin position="226"/>
        <end position="289"/>
    </location>
</feature>
<dbReference type="PANTHER" id="PTHR42648">
    <property type="entry name" value="TRANSPOSASE, PUTATIVE-RELATED"/>
    <property type="match status" value="1"/>
</dbReference>
<dbReference type="InterPro" id="IPR036397">
    <property type="entry name" value="RNaseH_sf"/>
</dbReference>
<feature type="compositionally biased region" description="Low complexity" evidence="1">
    <location>
        <begin position="261"/>
        <end position="274"/>
    </location>
</feature>
<dbReference type="SUPFAM" id="SSF53098">
    <property type="entry name" value="Ribonuclease H-like"/>
    <property type="match status" value="1"/>
</dbReference>
<accession>A0ABQ4YYH3</accession>
<proteinExistence type="predicted"/>
<dbReference type="EMBL" id="BQNB010010768">
    <property type="protein sequence ID" value="GJS81713.1"/>
    <property type="molecule type" value="Genomic_DNA"/>
</dbReference>
<dbReference type="PROSITE" id="PS50994">
    <property type="entry name" value="INTEGRASE"/>
    <property type="match status" value="1"/>
</dbReference>
<dbReference type="Pfam" id="PF25597">
    <property type="entry name" value="SH3_retrovirus"/>
    <property type="match status" value="1"/>
</dbReference>
<keyword evidence="4" id="KW-1185">Reference proteome</keyword>
<feature type="domain" description="Integrase catalytic" evidence="2">
    <location>
        <begin position="1"/>
        <end position="90"/>
    </location>
</feature>
<reference evidence="3" key="1">
    <citation type="journal article" date="2022" name="Int. J. Mol. Sci.">
        <title>Draft Genome of Tanacetum Coccineum: Genomic Comparison of Closely Related Tanacetum-Family Plants.</title>
        <authorList>
            <person name="Yamashiro T."/>
            <person name="Shiraishi A."/>
            <person name="Nakayama K."/>
            <person name="Satake H."/>
        </authorList>
    </citation>
    <scope>NUCLEOTIDE SEQUENCE</scope>
</reference>
<dbReference type="PANTHER" id="PTHR42648:SF18">
    <property type="entry name" value="RETROTRANSPOSON, UNCLASSIFIED-LIKE PROTEIN"/>
    <property type="match status" value="1"/>
</dbReference>
<organism evidence="3 4">
    <name type="scientific">Tanacetum coccineum</name>
    <dbReference type="NCBI Taxonomy" id="301880"/>
    <lineage>
        <taxon>Eukaryota</taxon>
        <taxon>Viridiplantae</taxon>
        <taxon>Streptophyta</taxon>
        <taxon>Embryophyta</taxon>
        <taxon>Tracheophyta</taxon>
        <taxon>Spermatophyta</taxon>
        <taxon>Magnoliopsida</taxon>
        <taxon>eudicotyledons</taxon>
        <taxon>Gunneridae</taxon>
        <taxon>Pentapetalae</taxon>
        <taxon>asterids</taxon>
        <taxon>campanulids</taxon>
        <taxon>Asterales</taxon>
        <taxon>Asteraceae</taxon>
        <taxon>Asteroideae</taxon>
        <taxon>Anthemideae</taxon>
        <taxon>Anthemidinae</taxon>
        <taxon>Tanacetum</taxon>
    </lineage>
</organism>
<protein>
    <submittedName>
        <fullName evidence="3">Retrovirus-related pol polyprotein from transposon TNT 1-94</fullName>
    </submittedName>
</protein>
<sequence>MEFLNKTLHEYFAKECIRHGTSTAQTPKQNSVVERRNPTFVEVARTMLSAAKVPFFIWAEAIATSCFTQNRSLVIPQLEKTPYHIINGRKLSVKFFHIFSSLCYIVKDGENLDKIKEKGDACIFVGYSTQSKAYRVFNKRTRMIVETIHVNFDELPQMASDHVSSDPGPQCSTTVLEQDSLSPGPQSQENVPQIAETVTTSNELELLYSPMFSELLNGTSPVVSKSSAVHAADNPDKRQQHNTTHTSTTTDVADLPPLNIHSTHQTPTQVPTVTAPEKINQAKTNTENA</sequence>
<reference evidence="3" key="2">
    <citation type="submission" date="2022-01" db="EMBL/GenBank/DDBJ databases">
        <authorList>
            <person name="Yamashiro T."/>
            <person name="Shiraishi A."/>
            <person name="Satake H."/>
            <person name="Nakayama K."/>
        </authorList>
    </citation>
    <scope>NUCLEOTIDE SEQUENCE</scope>
</reference>
<gene>
    <name evidence="3" type="ORF">Tco_0748254</name>
</gene>
<evidence type="ECO:0000313" key="4">
    <source>
        <dbReference type="Proteomes" id="UP001151760"/>
    </source>
</evidence>
<feature type="region of interest" description="Disordered" evidence="1">
    <location>
        <begin position="159"/>
        <end position="192"/>
    </location>
</feature>
<evidence type="ECO:0000259" key="2">
    <source>
        <dbReference type="PROSITE" id="PS50994"/>
    </source>
</evidence>
<feature type="compositionally biased region" description="Polar residues" evidence="1">
    <location>
        <begin position="170"/>
        <end position="192"/>
    </location>
</feature>
<dbReference type="InterPro" id="IPR057670">
    <property type="entry name" value="SH3_retrovirus"/>
</dbReference>
<dbReference type="InterPro" id="IPR001584">
    <property type="entry name" value="Integrase_cat-core"/>
</dbReference>
<comment type="caution">
    <text evidence="3">The sequence shown here is derived from an EMBL/GenBank/DDBJ whole genome shotgun (WGS) entry which is preliminary data.</text>
</comment>
<name>A0ABQ4YYH3_9ASTR</name>
<dbReference type="Gene3D" id="3.30.420.10">
    <property type="entry name" value="Ribonuclease H-like superfamily/Ribonuclease H"/>
    <property type="match status" value="1"/>
</dbReference>
<evidence type="ECO:0000256" key="1">
    <source>
        <dbReference type="SAM" id="MobiDB-lite"/>
    </source>
</evidence>
<evidence type="ECO:0000313" key="3">
    <source>
        <dbReference type="EMBL" id="GJS81713.1"/>
    </source>
</evidence>
<dbReference type="Proteomes" id="UP001151760">
    <property type="component" value="Unassembled WGS sequence"/>
</dbReference>
<dbReference type="InterPro" id="IPR039537">
    <property type="entry name" value="Retrotran_Ty1/copia-like"/>
</dbReference>
<dbReference type="InterPro" id="IPR012337">
    <property type="entry name" value="RNaseH-like_sf"/>
</dbReference>